<evidence type="ECO:0000256" key="2">
    <source>
        <dbReference type="ARBA" id="ARBA00022692"/>
    </source>
</evidence>
<keyword evidence="3 5" id="KW-1133">Transmembrane helix</keyword>
<dbReference type="InterPro" id="IPR056309">
    <property type="entry name" value="CGL160/ATPI_dom"/>
</dbReference>
<dbReference type="Proteomes" id="UP000002274">
    <property type="component" value="Chromosome"/>
</dbReference>
<organism evidence="7 8">
    <name type="scientific">Prochlorococcus marinus (strain MIT 9303)</name>
    <dbReference type="NCBI Taxonomy" id="59922"/>
    <lineage>
        <taxon>Bacteria</taxon>
        <taxon>Bacillati</taxon>
        <taxon>Cyanobacteriota</taxon>
        <taxon>Cyanophyceae</taxon>
        <taxon>Synechococcales</taxon>
        <taxon>Prochlorococcaceae</taxon>
        <taxon>Prochlorococcus</taxon>
    </lineage>
</organism>
<evidence type="ECO:0000256" key="5">
    <source>
        <dbReference type="SAM" id="Phobius"/>
    </source>
</evidence>
<evidence type="ECO:0000256" key="3">
    <source>
        <dbReference type="ARBA" id="ARBA00022989"/>
    </source>
</evidence>
<name>A2C6W8_PROM3</name>
<dbReference type="EMBL" id="CP000554">
    <property type="protein sequence ID" value="ABM77228.1"/>
    <property type="molecule type" value="Genomic_DNA"/>
</dbReference>
<dbReference type="GO" id="GO:0016020">
    <property type="term" value="C:membrane"/>
    <property type="evidence" value="ECO:0007669"/>
    <property type="project" value="UniProtKB-SubCell"/>
</dbReference>
<feature type="domain" description="CGL160/ATPI" evidence="6">
    <location>
        <begin position="90"/>
        <end position="203"/>
    </location>
</feature>
<gene>
    <name evidence="7" type="ordered locus">P9303_04761</name>
</gene>
<protein>
    <submittedName>
        <fullName evidence="7">Possible H+-transporting ATP synthase</fullName>
    </submittedName>
</protein>
<dbReference type="Pfam" id="PF24763">
    <property type="entry name" value="CGL160_C"/>
    <property type="match status" value="1"/>
</dbReference>
<dbReference type="KEGG" id="pmf:P9303_04761"/>
<accession>A2C6W8</accession>
<evidence type="ECO:0000256" key="4">
    <source>
        <dbReference type="ARBA" id="ARBA00023136"/>
    </source>
</evidence>
<feature type="transmembrane region" description="Helical" evidence="5">
    <location>
        <begin position="106"/>
        <end position="125"/>
    </location>
</feature>
<keyword evidence="4 5" id="KW-0472">Membrane</keyword>
<evidence type="ECO:0000313" key="8">
    <source>
        <dbReference type="Proteomes" id="UP000002274"/>
    </source>
</evidence>
<keyword evidence="2 5" id="KW-0812">Transmembrane</keyword>
<dbReference type="STRING" id="59922.P9303_04761"/>
<evidence type="ECO:0000259" key="6">
    <source>
        <dbReference type="Pfam" id="PF24763"/>
    </source>
</evidence>
<feature type="transmembrane region" description="Helical" evidence="5">
    <location>
        <begin position="131"/>
        <end position="148"/>
    </location>
</feature>
<evidence type="ECO:0000256" key="1">
    <source>
        <dbReference type="ARBA" id="ARBA00004141"/>
    </source>
</evidence>
<reference evidence="7 8" key="1">
    <citation type="journal article" date="2007" name="PLoS Genet.">
        <title>Patterns and implications of gene gain and loss in the evolution of Prochlorococcus.</title>
        <authorList>
            <person name="Kettler G.C."/>
            <person name="Martiny A.C."/>
            <person name="Huang K."/>
            <person name="Zucker J."/>
            <person name="Coleman M.L."/>
            <person name="Rodrigue S."/>
            <person name="Chen F."/>
            <person name="Lapidus A."/>
            <person name="Ferriera S."/>
            <person name="Johnson J."/>
            <person name="Steglich C."/>
            <person name="Church G.M."/>
            <person name="Richardson P."/>
            <person name="Chisholm S.W."/>
        </authorList>
    </citation>
    <scope>NUCLEOTIDE SEQUENCE [LARGE SCALE GENOMIC DNA]</scope>
    <source>
        <strain evidence="7 8">MIT 9303</strain>
    </source>
</reference>
<dbReference type="AlphaFoldDB" id="A2C6W8"/>
<dbReference type="BioCyc" id="PMAR59922:G1G80-439-MONOMER"/>
<sequence length="206" mass="21772">MFAALLGFEADQLFGQGFATAAGALAFAWKCSIYMIDSAGLYPRASAPLLASPLLQPEIDPPKEGQGGLETAVEASPNTELSMDPELSAVVSTASSDDYAQLQRRYILTTLTVSAFAVAVTALFFDLHIASSVLVGALSGVLYLRLLARSVGKLGNGSKSVSKFQLLVPVLLVLAVSRLPQLELLPALLGFLLYKPAMILQVLLES</sequence>
<proteinExistence type="predicted"/>
<evidence type="ECO:0000313" key="7">
    <source>
        <dbReference type="EMBL" id="ABM77228.1"/>
    </source>
</evidence>
<comment type="subcellular location">
    <subcellularLocation>
        <location evidence="1">Membrane</location>
        <topology evidence="1">Multi-pass membrane protein</topology>
    </subcellularLocation>
</comment>
<dbReference type="HOGENOM" id="CLU_131568_0_0_3"/>